<dbReference type="GO" id="GO:0004000">
    <property type="term" value="F:adenosine deaminase activity"/>
    <property type="evidence" value="ECO:0007669"/>
    <property type="project" value="TreeGrafter"/>
</dbReference>
<dbReference type="GO" id="GO:0006154">
    <property type="term" value="P:adenosine catabolic process"/>
    <property type="evidence" value="ECO:0007669"/>
    <property type="project" value="TreeGrafter"/>
</dbReference>
<keyword evidence="7 10" id="KW-0378">Hydrolase</keyword>
<evidence type="ECO:0000259" key="9">
    <source>
        <dbReference type="Pfam" id="PF00962"/>
    </source>
</evidence>
<dbReference type="PANTHER" id="PTHR11409:SF43">
    <property type="entry name" value="ADENOSINE DEAMINASE"/>
    <property type="match status" value="1"/>
</dbReference>
<dbReference type="GO" id="GO:0060169">
    <property type="term" value="P:negative regulation of adenosine receptor signaling pathway"/>
    <property type="evidence" value="ECO:0007669"/>
    <property type="project" value="TreeGrafter"/>
</dbReference>
<organism evidence="10 11">
    <name type="scientific">Theileria equi strain WA</name>
    <dbReference type="NCBI Taxonomy" id="1537102"/>
    <lineage>
        <taxon>Eukaryota</taxon>
        <taxon>Sar</taxon>
        <taxon>Alveolata</taxon>
        <taxon>Apicomplexa</taxon>
        <taxon>Aconoidasida</taxon>
        <taxon>Piroplasmida</taxon>
        <taxon>Theileriidae</taxon>
        <taxon>Theileria</taxon>
    </lineage>
</organism>
<dbReference type="PANTHER" id="PTHR11409">
    <property type="entry name" value="ADENOSINE DEAMINASE"/>
    <property type="match status" value="1"/>
</dbReference>
<keyword evidence="5" id="KW-0479">Metal-binding</keyword>
<keyword evidence="6" id="KW-0660">Purine salvage</keyword>
<dbReference type="InterPro" id="IPR006330">
    <property type="entry name" value="Ado/ade_deaminase"/>
</dbReference>
<evidence type="ECO:0000256" key="7">
    <source>
        <dbReference type="ARBA" id="ARBA00022801"/>
    </source>
</evidence>
<dbReference type="KEGG" id="beq:BEWA_027780"/>
<dbReference type="GO" id="GO:0009897">
    <property type="term" value="C:external side of plasma membrane"/>
    <property type="evidence" value="ECO:0007669"/>
    <property type="project" value="TreeGrafter"/>
</dbReference>
<dbReference type="eggNOG" id="KOG1097">
    <property type="taxonomic scope" value="Eukaryota"/>
</dbReference>
<evidence type="ECO:0000256" key="3">
    <source>
        <dbReference type="ARBA" id="ARBA00006676"/>
    </source>
</evidence>
<keyword evidence="8" id="KW-0862">Zinc</keyword>
<comment type="similarity">
    <text evidence="3">Belongs to the metallo-dependent hydrolases superfamily. Adenosine and AMP deaminases family.</text>
</comment>
<dbReference type="OrthoDB" id="272271at2759"/>
<evidence type="ECO:0000256" key="2">
    <source>
        <dbReference type="ARBA" id="ARBA00005058"/>
    </source>
</evidence>
<dbReference type="GO" id="GO:0006166">
    <property type="term" value="P:purine ribonucleoside salvage"/>
    <property type="evidence" value="ECO:0007669"/>
    <property type="project" value="UniProtKB-KW"/>
</dbReference>
<dbReference type="InterPro" id="IPR032466">
    <property type="entry name" value="Metal_Hydrolase"/>
</dbReference>
<dbReference type="GO" id="GO:0043103">
    <property type="term" value="P:hypoxanthine salvage"/>
    <property type="evidence" value="ECO:0007669"/>
    <property type="project" value="TreeGrafter"/>
</dbReference>
<dbReference type="NCBIfam" id="TIGR01430">
    <property type="entry name" value="aden_deam"/>
    <property type="match status" value="1"/>
</dbReference>
<evidence type="ECO:0000313" key="10">
    <source>
        <dbReference type="EMBL" id="AFZ79929.1"/>
    </source>
</evidence>
<evidence type="ECO:0000256" key="4">
    <source>
        <dbReference type="ARBA" id="ARBA00012784"/>
    </source>
</evidence>
<proteinExistence type="inferred from homology"/>
<dbReference type="GeneID" id="15806030"/>
<evidence type="ECO:0000313" key="11">
    <source>
        <dbReference type="Proteomes" id="UP000031512"/>
    </source>
</evidence>
<sequence length="356" mass="40367">MTIDYDVTATTFNLPKVELHTHLDGDVRAETILHFANKRGIKLPAKTAGEVVEHITYDTIGSLDFSNFDLVNAVVGGCREALKRIAYEFVETKFKEGVIYVEARYSPHFFANSKVVPIVSGQIPGDVTPEDALVAVLEGFKEGEEEFGIKVRSILCCIVPHSHWCDEVVGLCKKYRDRGVVGIDIAGGFPLENVLYSDEAVKAFQEAEKFGIHRTVHADEEYTPKHIMYAIEALKAERIGHGLWVLDDPKVYEKVKEKGVHFEVCPWVIYFVSKRDYLNNHPIVKFKEDGVNYSINSDDSFMFRKGLNGNYSFLAERYGFTIDEFKRTNINAAKAAFLPEDEKEQLLERLYNAYGM</sequence>
<protein>
    <recommendedName>
        <fullName evidence="4">adenosine deaminase</fullName>
        <ecNumber evidence="4">3.5.4.4</ecNumber>
    </recommendedName>
</protein>
<dbReference type="Pfam" id="PF00962">
    <property type="entry name" value="A_deaminase"/>
    <property type="match status" value="1"/>
</dbReference>
<comment type="cofactor">
    <cofactor evidence="1">
        <name>Zn(2+)</name>
        <dbReference type="ChEBI" id="CHEBI:29105"/>
    </cofactor>
</comment>
<evidence type="ECO:0000256" key="1">
    <source>
        <dbReference type="ARBA" id="ARBA00001947"/>
    </source>
</evidence>
<dbReference type="Proteomes" id="UP000031512">
    <property type="component" value="Chromosome 1"/>
</dbReference>
<name>L0AYH5_THEEQ</name>
<gene>
    <name evidence="10" type="ORF">BEWA_027780</name>
</gene>
<dbReference type="Gene3D" id="3.20.20.140">
    <property type="entry name" value="Metal-dependent hydrolases"/>
    <property type="match status" value="1"/>
</dbReference>
<dbReference type="STRING" id="1537102.L0AYH5"/>
<dbReference type="InterPro" id="IPR001365">
    <property type="entry name" value="A_deaminase_dom"/>
</dbReference>
<evidence type="ECO:0000256" key="6">
    <source>
        <dbReference type="ARBA" id="ARBA00022726"/>
    </source>
</evidence>
<dbReference type="GO" id="GO:0046872">
    <property type="term" value="F:metal ion binding"/>
    <property type="evidence" value="ECO:0007669"/>
    <property type="project" value="UniProtKB-KW"/>
</dbReference>
<dbReference type="EMBL" id="CP001669">
    <property type="protein sequence ID" value="AFZ79929.1"/>
    <property type="molecule type" value="Genomic_DNA"/>
</dbReference>
<keyword evidence="11" id="KW-1185">Reference proteome</keyword>
<dbReference type="AlphaFoldDB" id="L0AYH5"/>
<dbReference type="UniPathway" id="UPA00606"/>
<comment type="pathway">
    <text evidence="2">Purine metabolism; purine nucleoside salvage.</text>
</comment>
<accession>L0AYH5</accession>
<evidence type="ECO:0000256" key="5">
    <source>
        <dbReference type="ARBA" id="ARBA00022723"/>
    </source>
</evidence>
<dbReference type="RefSeq" id="XP_004829595.1">
    <property type="nucleotide sequence ID" value="XM_004829538.1"/>
</dbReference>
<dbReference type="GO" id="GO:0046103">
    <property type="term" value="P:inosine biosynthetic process"/>
    <property type="evidence" value="ECO:0007669"/>
    <property type="project" value="TreeGrafter"/>
</dbReference>
<feature type="domain" description="Adenosine deaminase" evidence="9">
    <location>
        <begin position="15"/>
        <end position="352"/>
    </location>
</feature>
<dbReference type="GO" id="GO:0005829">
    <property type="term" value="C:cytosol"/>
    <property type="evidence" value="ECO:0007669"/>
    <property type="project" value="TreeGrafter"/>
</dbReference>
<reference evidence="10 11" key="1">
    <citation type="journal article" date="2012" name="BMC Genomics">
        <title>Comparative genomic analysis and phylogenetic position of Theileria equi.</title>
        <authorList>
            <person name="Kappmeyer L.S."/>
            <person name="Thiagarajan M."/>
            <person name="Herndon D.R."/>
            <person name="Ramsay J.D."/>
            <person name="Caler E."/>
            <person name="Djikeng A."/>
            <person name="Gillespie J.J."/>
            <person name="Lau A.O."/>
            <person name="Roalson E.H."/>
            <person name="Silva J.C."/>
            <person name="Silva M.G."/>
            <person name="Suarez C.E."/>
            <person name="Ueti M.W."/>
            <person name="Nene V.M."/>
            <person name="Mealey R.H."/>
            <person name="Knowles D.P."/>
            <person name="Brayton K.A."/>
        </authorList>
    </citation>
    <scope>NUCLEOTIDE SEQUENCE [LARGE SCALE GENOMIC DNA]</scope>
    <source>
        <strain evidence="10 11">WA</strain>
    </source>
</reference>
<evidence type="ECO:0000256" key="8">
    <source>
        <dbReference type="ARBA" id="ARBA00022833"/>
    </source>
</evidence>
<dbReference type="SUPFAM" id="SSF51556">
    <property type="entry name" value="Metallo-dependent hydrolases"/>
    <property type="match status" value="1"/>
</dbReference>
<dbReference type="VEuPathDB" id="PiroplasmaDB:BEWA_027780"/>
<dbReference type="EC" id="3.5.4.4" evidence="4"/>